<protein>
    <submittedName>
        <fullName evidence="2">RNA polymerase sigma factor</fullName>
    </submittedName>
</protein>
<dbReference type="STRING" id="1855912.LuPra_02669"/>
<proteinExistence type="predicted"/>
<evidence type="ECO:0000259" key="1">
    <source>
        <dbReference type="Pfam" id="PF07638"/>
    </source>
</evidence>
<dbReference type="EMBL" id="CP015136">
    <property type="protein sequence ID" value="AMY09452.1"/>
    <property type="molecule type" value="Genomic_DNA"/>
</dbReference>
<name>A0A143PLI2_LUTPR</name>
<reference evidence="3" key="2">
    <citation type="submission" date="2016-04" db="EMBL/GenBank/DDBJ databases">
        <title>First Complete Genome Sequence of a Subdivision 6 Acidobacterium.</title>
        <authorList>
            <person name="Huang S."/>
            <person name="Vieira S."/>
            <person name="Bunk B."/>
            <person name="Riedel T."/>
            <person name="Sproeer C."/>
            <person name="Overmann J."/>
        </authorList>
    </citation>
    <scope>NUCLEOTIDE SEQUENCE [LARGE SCALE GENOMIC DNA]</scope>
    <source>
        <strain evidence="3">DSM 100886 HEG_-6_39</strain>
    </source>
</reference>
<sequence length="66" mass="7584">MERAIDAVVLARYGEFRRLAHHYMRSERAGHTLQTAALVHEAYRDSRLSIGCRSANAATSSRWRRP</sequence>
<feature type="domain" description="RNA polymerase sigma-70 ECF-like HTH" evidence="1">
    <location>
        <begin position="5"/>
        <end position="43"/>
    </location>
</feature>
<dbReference type="AlphaFoldDB" id="A0A143PLI2"/>
<keyword evidence="3" id="KW-1185">Reference proteome</keyword>
<evidence type="ECO:0000313" key="2">
    <source>
        <dbReference type="EMBL" id="AMY09452.1"/>
    </source>
</evidence>
<reference evidence="2 3" key="1">
    <citation type="journal article" date="2016" name="Genome Announc.">
        <title>First Complete Genome Sequence of a Subdivision 6 Acidobacterium Strain.</title>
        <authorList>
            <person name="Huang S."/>
            <person name="Vieira S."/>
            <person name="Bunk B."/>
            <person name="Riedel T."/>
            <person name="Sproer C."/>
            <person name="Overmann J."/>
        </authorList>
    </citation>
    <scope>NUCLEOTIDE SEQUENCE [LARGE SCALE GENOMIC DNA]</scope>
    <source>
        <strain evidence="3">DSM 100886 HEG_-6_39</strain>
    </source>
</reference>
<dbReference type="RefSeq" id="WP_110171201.1">
    <property type="nucleotide sequence ID" value="NZ_CP015136.1"/>
</dbReference>
<gene>
    <name evidence="2" type="ORF">LuPra_02669</name>
</gene>
<dbReference type="Proteomes" id="UP000076079">
    <property type="component" value="Chromosome"/>
</dbReference>
<dbReference type="InterPro" id="IPR053812">
    <property type="entry name" value="HTH_Sigma70_ECF-like"/>
</dbReference>
<accession>A0A143PLI2</accession>
<evidence type="ECO:0000313" key="3">
    <source>
        <dbReference type="Proteomes" id="UP000076079"/>
    </source>
</evidence>
<dbReference type="KEGG" id="abac:LuPra_02669"/>
<dbReference type="Pfam" id="PF07638">
    <property type="entry name" value="Sigma70_ECF"/>
    <property type="match status" value="1"/>
</dbReference>
<organism evidence="2 3">
    <name type="scientific">Luteitalea pratensis</name>
    <dbReference type="NCBI Taxonomy" id="1855912"/>
    <lineage>
        <taxon>Bacteria</taxon>
        <taxon>Pseudomonadati</taxon>
        <taxon>Acidobacteriota</taxon>
        <taxon>Vicinamibacteria</taxon>
        <taxon>Vicinamibacterales</taxon>
        <taxon>Vicinamibacteraceae</taxon>
        <taxon>Luteitalea</taxon>
    </lineage>
</organism>